<feature type="transmembrane region" description="Helical" evidence="8">
    <location>
        <begin position="82"/>
        <end position="105"/>
    </location>
</feature>
<dbReference type="NCBIfam" id="TIGR00912">
    <property type="entry name" value="2A0309"/>
    <property type="match status" value="1"/>
</dbReference>
<evidence type="ECO:0000256" key="4">
    <source>
        <dbReference type="ARBA" id="ARBA00022544"/>
    </source>
</evidence>
<keyword evidence="4" id="KW-0309">Germination</keyword>
<evidence type="ECO:0000256" key="6">
    <source>
        <dbReference type="ARBA" id="ARBA00022989"/>
    </source>
</evidence>
<feature type="transmembrane region" description="Helical" evidence="8">
    <location>
        <begin position="40"/>
        <end position="61"/>
    </location>
</feature>
<evidence type="ECO:0000313" key="9">
    <source>
        <dbReference type="EMBL" id="KYZ78093.1"/>
    </source>
</evidence>
<reference evidence="9 10" key="1">
    <citation type="submission" date="2016-02" db="EMBL/GenBank/DDBJ databases">
        <title>Anaerosporomusa subterraneum gen. nov., sp. nov., a spore-forming obligate anaerobe isolated from saprolite.</title>
        <authorList>
            <person name="Choi J.K."/>
            <person name="Shah M."/>
            <person name="Yee N."/>
        </authorList>
    </citation>
    <scope>NUCLEOTIDE SEQUENCE [LARGE SCALE GENOMIC DNA]</scope>
    <source>
        <strain evidence="9 10">RU4</strain>
    </source>
</reference>
<evidence type="ECO:0000256" key="5">
    <source>
        <dbReference type="ARBA" id="ARBA00022692"/>
    </source>
</evidence>
<feature type="transmembrane region" description="Helical" evidence="8">
    <location>
        <begin position="304"/>
        <end position="323"/>
    </location>
</feature>
<feature type="transmembrane region" description="Helical" evidence="8">
    <location>
        <begin position="12"/>
        <end position="28"/>
    </location>
</feature>
<keyword evidence="5 8" id="KW-0812">Transmembrane</keyword>
<proteinExistence type="inferred from homology"/>
<gene>
    <name evidence="9" type="ORF">AXX12_00675</name>
</gene>
<keyword evidence="7 8" id="KW-0472">Membrane</keyword>
<dbReference type="PANTHER" id="PTHR34975:SF2">
    <property type="entry name" value="SPORE GERMINATION PROTEIN A2"/>
    <property type="match status" value="1"/>
</dbReference>
<organism evidence="9 10">
    <name type="scientific">Anaerosporomusa subterranea</name>
    <dbReference type="NCBI Taxonomy" id="1794912"/>
    <lineage>
        <taxon>Bacteria</taxon>
        <taxon>Bacillati</taxon>
        <taxon>Bacillota</taxon>
        <taxon>Negativicutes</taxon>
        <taxon>Acetonemataceae</taxon>
        <taxon>Anaerosporomusa</taxon>
    </lineage>
</organism>
<feature type="transmembrane region" description="Helical" evidence="8">
    <location>
        <begin position="147"/>
        <end position="167"/>
    </location>
</feature>
<dbReference type="STRING" id="1794912.AXX12_00675"/>
<keyword evidence="10" id="KW-1185">Reference proteome</keyword>
<evidence type="ECO:0000313" key="10">
    <source>
        <dbReference type="Proteomes" id="UP000076268"/>
    </source>
</evidence>
<dbReference type="RefSeq" id="WP_066236753.1">
    <property type="nucleotide sequence ID" value="NZ_LSGP01000001.1"/>
</dbReference>
<keyword evidence="3" id="KW-0813">Transport</keyword>
<dbReference type="GO" id="GO:0009847">
    <property type="term" value="P:spore germination"/>
    <property type="evidence" value="ECO:0007669"/>
    <property type="project" value="InterPro"/>
</dbReference>
<comment type="caution">
    <text evidence="9">The sequence shown here is derived from an EMBL/GenBank/DDBJ whole genome shotgun (WGS) entry which is preliminary data.</text>
</comment>
<feature type="transmembrane region" description="Helical" evidence="8">
    <location>
        <begin position="335"/>
        <end position="357"/>
    </location>
</feature>
<comment type="similarity">
    <text evidence="2">Belongs to the amino acid-polyamine-organocation (APC) superfamily. Spore germination protein (SGP) (TC 2.A.3.9) family.</text>
</comment>
<dbReference type="Pfam" id="PF03845">
    <property type="entry name" value="Spore_permease"/>
    <property type="match status" value="1"/>
</dbReference>
<keyword evidence="6 8" id="KW-1133">Transmembrane helix</keyword>
<feature type="transmembrane region" description="Helical" evidence="8">
    <location>
        <begin position="222"/>
        <end position="251"/>
    </location>
</feature>
<dbReference type="PANTHER" id="PTHR34975">
    <property type="entry name" value="SPORE GERMINATION PROTEIN A2"/>
    <property type="match status" value="1"/>
</dbReference>
<accession>A0A154BVP1</accession>
<comment type="subcellular location">
    <subcellularLocation>
        <location evidence="1">Membrane</location>
        <topology evidence="1">Multi-pass membrane protein</topology>
    </subcellularLocation>
</comment>
<sequence>MNQKAFISPLQLFIIYINTAIGAGVLTLPRSVAEIAKQDMWLSVIVGGILLFFAVWIATRLSQYFPGHTSLEYNRILLGSTLGQIVNIFQLSLTIAIAAIALRTFSFAIKLFLFDLTPPAVLVVGILILAVYAAQYGYTPLLRMQQVSFLFLSGTFISVLLLGLLGINTEAFLPMLSEGISPILKGAIPSWFAFSGPELITGLLFPYLVIPRAAVKVGAAGIAFVTFIYTLTVVIAQGSLTVAGAAHAIFPTVTAFREVEIPDTFIERLDGYLMILWILVYFNSLASLLFFISFGASRLFRFEYSRSLTVLLAPLLYYFSQLAPSFKEHSAAGDLFSKISIAWSLGLMPVLLLLAWYKNKRKQSC</sequence>
<dbReference type="OrthoDB" id="2716906at2"/>
<feature type="transmembrane region" description="Helical" evidence="8">
    <location>
        <begin position="111"/>
        <end position="135"/>
    </location>
</feature>
<feature type="transmembrane region" description="Helical" evidence="8">
    <location>
        <begin position="271"/>
        <end position="292"/>
    </location>
</feature>
<feature type="transmembrane region" description="Helical" evidence="8">
    <location>
        <begin position="187"/>
        <end position="210"/>
    </location>
</feature>
<dbReference type="EMBL" id="LSGP01000001">
    <property type="protein sequence ID" value="KYZ78093.1"/>
    <property type="molecule type" value="Genomic_DNA"/>
</dbReference>
<dbReference type="GO" id="GO:0016020">
    <property type="term" value="C:membrane"/>
    <property type="evidence" value="ECO:0007669"/>
    <property type="project" value="UniProtKB-SubCell"/>
</dbReference>
<evidence type="ECO:0000256" key="3">
    <source>
        <dbReference type="ARBA" id="ARBA00022448"/>
    </source>
</evidence>
<protein>
    <submittedName>
        <fullName evidence="9">Uncharacterized protein</fullName>
    </submittedName>
</protein>
<dbReference type="Proteomes" id="UP000076268">
    <property type="component" value="Unassembled WGS sequence"/>
</dbReference>
<name>A0A154BVP1_ANASB</name>
<evidence type="ECO:0000256" key="8">
    <source>
        <dbReference type="SAM" id="Phobius"/>
    </source>
</evidence>
<evidence type="ECO:0000256" key="2">
    <source>
        <dbReference type="ARBA" id="ARBA00007998"/>
    </source>
</evidence>
<evidence type="ECO:0000256" key="1">
    <source>
        <dbReference type="ARBA" id="ARBA00004141"/>
    </source>
</evidence>
<dbReference type="Gene3D" id="1.20.1740.10">
    <property type="entry name" value="Amino acid/polyamine transporter I"/>
    <property type="match status" value="1"/>
</dbReference>
<dbReference type="InterPro" id="IPR004761">
    <property type="entry name" value="Spore_GerAB"/>
</dbReference>
<dbReference type="AlphaFoldDB" id="A0A154BVP1"/>
<evidence type="ECO:0000256" key="7">
    <source>
        <dbReference type="ARBA" id="ARBA00023136"/>
    </source>
</evidence>